<dbReference type="Pfam" id="PF20102">
    <property type="entry name" value="DUF6492"/>
    <property type="match status" value="1"/>
</dbReference>
<reference evidence="1 2" key="1">
    <citation type="submission" date="2016-09" db="EMBL/GenBank/DDBJ databases">
        <title>Alteromonas lipolytica, a new species isolated from sea water.</title>
        <authorList>
            <person name="Wu Y.-H."/>
            <person name="Cheng H."/>
            <person name="Xu X.-W."/>
        </authorList>
    </citation>
    <scope>NUCLEOTIDE SEQUENCE [LARGE SCALE GENOMIC DNA]</scope>
    <source>
        <strain evidence="1 2">JW12</strain>
    </source>
</reference>
<keyword evidence="2" id="KW-1185">Reference proteome</keyword>
<dbReference type="EMBL" id="MJIC01000015">
    <property type="protein sequence ID" value="OFI33059.1"/>
    <property type="molecule type" value="Genomic_DNA"/>
</dbReference>
<dbReference type="STRING" id="1856405.BFC17_01965"/>
<dbReference type="AlphaFoldDB" id="A0A1E8FAX5"/>
<organism evidence="1 2">
    <name type="scientific">Alteromonas lipolytica</name>
    <dbReference type="NCBI Taxonomy" id="1856405"/>
    <lineage>
        <taxon>Bacteria</taxon>
        <taxon>Pseudomonadati</taxon>
        <taxon>Pseudomonadota</taxon>
        <taxon>Gammaproteobacteria</taxon>
        <taxon>Alteromonadales</taxon>
        <taxon>Alteromonadaceae</taxon>
        <taxon>Alteromonas/Salinimonas group</taxon>
        <taxon>Alteromonas</taxon>
    </lineage>
</organism>
<evidence type="ECO:0000313" key="1">
    <source>
        <dbReference type="EMBL" id="OFI33059.1"/>
    </source>
</evidence>
<sequence>MSKRNILVTPTFKDDLQRCERLVATAQCYLSGYEKHYLIIDEKEWSLFAHLASAKVVLMTKESLLPYRNINLPVLRKWWWGKKTLPVRGWIFQQLCKFAIAEKVDCDAIVFADSDVEFIRPFNLNQLWRGDKLRLSVKLRGPVLQTDRRYLNWYSLAARLFGITSQKNIKHGYIAQLNAFRRDTCLALLDHIAVTAWKPWHRALARELDLSEFILYGAFVEHVQQGNGHWQDFKQLTHSSWFYDIHSADDVQAYLNHLDKEHVAVHVQSNLGFSPEQYQRWIANISHRAPEAV</sequence>
<accession>A0A1E8FAX5</accession>
<evidence type="ECO:0008006" key="3">
    <source>
        <dbReference type="Google" id="ProtNLM"/>
    </source>
</evidence>
<gene>
    <name evidence="1" type="ORF">BFC17_01965</name>
</gene>
<evidence type="ECO:0000313" key="2">
    <source>
        <dbReference type="Proteomes" id="UP000176037"/>
    </source>
</evidence>
<dbReference type="InterPro" id="IPR045499">
    <property type="entry name" value="DUF6492"/>
</dbReference>
<dbReference type="RefSeq" id="WP_070177436.1">
    <property type="nucleotide sequence ID" value="NZ_BMJR01000002.1"/>
</dbReference>
<dbReference type="Proteomes" id="UP000176037">
    <property type="component" value="Unassembled WGS sequence"/>
</dbReference>
<protein>
    <recommendedName>
        <fullName evidence="3">Glycosyl transferase</fullName>
    </recommendedName>
</protein>
<proteinExistence type="predicted"/>
<name>A0A1E8FAX5_9ALTE</name>
<comment type="caution">
    <text evidence="1">The sequence shown here is derived from an EMBL/GenBank/DDBJ whole genome shotgun (WGS) entry which is preliminary data.</text>
</comment>